<name>A0A1Q4VC68_9ACTN</name>
<evidence type="ECO:0000313" key="2">
    <source>
        <dbReference type="Proteomes" id="UP000186455"/>
    </source>
</evidence>
<organism evidence="1 2">
    <name type="scientific">Streptomyces uncialis</name>
    <dbReference type="NCBI Taxonomy" id="1048205"/>
    <lineage>
        <taxon>Bacteria</taxon>
        <taxon>Bacillati</taxon>
        <taxon>Actinomycetota</taxon>
        <taxon>Actinomycetes</taxon>
        <taxon>Kitasatosporales</taxon>
        <taxon>Streptomycetaceae</taxon>
        <taxon>Streptomyces</taxon>
    </lineage>
</organism>
<sequence length="92" mass="10247">MDMDEEHCRICGYGEDGLTWESGWPTAGICSCCGTESGIGDMGEPGTWEGLQGIRNYRGYWVGNGARWHSPSLRPKDWDLLTQLGGIPPEWR</sequence>
<keyword evidence="2" id="KW-1185">Reference proteome</keyword>
<accession>A0A1Q4VC68</accession>
<dbReference type="Proteomes" id="UP000186455">
    <property type="component" value="Unassembled WGS sequence"/>
</dbReference>
<evidence type="ECO:0000313" key="1">
    <source>
        <dbReference type="EMBL" id="OKH95462.1"/>
    </source>
</evidence>
<proteinExistence type="predicted"/>
<dbReference type="EMBL" id="LFBV01000001">
    <property type="protein sequence ID" value="OKH95462.1"/>
    <property type="molecule type" value="Genomic_DNA"/>
</dbReference>
<gene>
    <name evidence="1" type="ORF">AB852_01010</name>
</gene>
<reference evidence="1 2" key="1">
    <citation type="submission" date="2015-06" db="EMBL/GenBank/DDBJ databases">
        <title>Cloning and characterization of the uncialamcin biosynthetic gene cluster.</title>
        <authorList>
            <person name="Yan X."/>
            <person name="Huang T."/>
            <person name="Ge H."/>
            <person name="Shen B."/>
        </authorList>
    </citation>
    <scope>NUCLEOTIDE SEQUENCE [LARGE SCALE GENOMIC DNA]</scope>
    <source>
        <strain evidence="1 2">DCA2648</strain>
    </source>
</reference>
<dbReference type="AlphaFoldDB" id="A0A1Q4VC68"/>
<protein>
    <submittedName>
        <fullName evidence="1">Uncharacterized protein</fullName>
    </submittedName>
</protein>
<dbReference type="RefSeq" id="WP_073782631.1">
    <property type="nucleotide sequence ID" value="NZ_JBHXKN010000017.1"/>
</dbReference>
<comment type="caution">
    <text evidence="1">The sequence shown here is derived from an EMBL/GenBank/DDBJ whole genome shotgun (WGS) entry which is preliminary data.</text>
</comment>